<dbReference type="OrthoDB" id="504708at2759"/>
<evidence type="ECO:0000313" key="2">
    <source>
        <dbReference type="EMBL" id="CAH0556780.1"/>
    </source>
</evidence>
<dbReference type="InterPro" id="IPR011330">
    <property type="entry name" value="Glyco_hydro/deAcase_b/a-brl"/>
</dbReference>
<gene>
    <name evidence="2" type="ORF">MELIAE_LOCUS7654</name>
</gene>
<dbReference type="EMBL" id="OV121136">
    <property type="protein sequence ID" value="CAH0556780.1"/>
    <property type="molecule type" value="Genomic_DNA"/>
</dbReference>
<feature type="signal peptide" evidence="1">
    <location>
        <begin position="1"/>
        <end position="15"/>
    </location>
</feature>
<dbReference type="GO" id="GO:0005975">
    <property type="term" value="P:carbohydrate metabolic process"/>
    <property type="evidence" value="ECO:0007669"/>
    <property type="project" value="InterPro"/>
</dbReference>
<dbReference type="PANTHER" id="PTHR45985:SF8">
    <property type="entry name" value="CHITIN DEACETYLASE-LIKE 9, ISOFORM A"/>
    <property type="match status" value="1"/>
</dbReference>
<dbReference type="PANTHER" id="PTHR45985">
    <property type="match status" value="1"/>
</dbReference>
<proteinExistence type="predicted"/>
<dbReference type="InterPro" id="IPR052740">
    <property type="entry name" value="CE4"/>
</dbReference>
<dbReference type="Gene3D" id="3.20.20.370">
    <property type="entry name" value="Glycoside hydrolase/deacetylase"/>
    <property type="match status" value="1"/>
</dbReference>
<name>A0A9P0B7L8_BRAAE</name>
<sequence>MRAFIFILCLSVALASPRIDKEAAAACSSDVCKANCRCSSSISPLDLDKTPQLISLTFDEAIVENLYDLYWEKILTRDNPDDQQIGATFFIPHEYTEYDLVSDLYNFGYEIGVHSITKTSDQEYWRESDLDTLKQEFGGERYIISKFANIPEEDLIGVRTPQLQLNGNVSIQAYTDSNLQYDSSWPTLPNKPLFPYTLDFLTTQDCGVAEFCPNEAFKGFWILPIVDLNNNGNGCNNLADCGQNGTVNEIKAWLNNQLIKVKETKVPLTLRIGSYWFEQAPNALEAFTSWLDDLKTQEDVFLVTQKQVLEWIKNPVELSQFKTDVPDRDRTCKSIKCGPYTNEYGKTIYMKSCIECPPAYPWLGNPDGNKIN</sequence>
<dbReference type="GO" id="GO:0016787">
    <property type="term" value="F:hydrolase activity"/>
    <property type="evidence" value="ECO:0007669"/>
    <property type="project" value="UniProtKB-ARBA"/>
</dbReference>
<dbReference type="Proteomes" id="UP001154078">
    <property type="component" value="Chromosome 5"/>
</dbReference>
<dbReference type="AlphaFoldDB" id="A0A9P0B7L8"/>
<organism evidence="2 3">
    <name type="scientific">Brassicogethes aeneus</name>
    <name type="common">Rape pollen beetle</name>
    <name type="synonym">Meligethes aeneus</name>
    <dbReference type="NCBI Taxonomy" id="1431903"/>
    <lineage>
        <taxon>Eukaryota</taxon>
        <taxon>Metazoa</taxon>
        <taxon>Ecdysozoa</taxon>
        <taxon>Arthropoda</taxon>
        <taxon>Hexapoda</taxon>
        <taxon>Insecta</taxon>
        <taxon>Pterygota</taxon>
        <taxon>Neoptera</taxon>
        <taxon>Endopterygota</taxon>
        <taxon>Coleoptera</taxon>
        <taxon>Polyphaga</taxon>
        <taxon>Cucujiformia</taxon>
        <taxon>Nitidulidae</taxon>
        <taxon>Meligethinae</taxon>
        <taxon>Brassicogethes</taxon>
    </lineage>
</organism>
<dbReference type="SUPFAM" id="SSF88713">
    <property type="entry name" value="Glycoside hydrolase/deacetylase"/>
    <property type="match status" value="1"/>
</dbReference>
<feature type="chain" id="PRO_5040343974" evidence="1">
    <location>
        <begin position="16"/>
        <end position="372"/>
    </location>
</feature>
<keyword evidence="1" id="KW-0732">Signal</keyword>
<evidence type="ECO:0000256" key="1">
    <source>
        <dbReference type="SAM" id="SignalP"/>
    </source>
</evidence>
<evidence type="ECO:0000313" key="3">
    <source>
        <dbReference type="Proteomes" id="UP001154078"/>
    </source>
</evidence>
<keyword evidence="3" id="KW-1185">Reference proteome</keyword>
<protein>
    <submittedName>
        <fullName evidence="2">Uncharacterized protein</fullName>
    </submittedName>
</protein>
<reference evidence="2" key="1">
    <citation type="submission" date="2021-12" db="EMBL/GenBank/DDBJ databases">
        <authorList>
            <person name="King R."/>
        </authorList>
    </citation>
    <scope>NUCLEOTIDE SEQUENCE</scope>
</reference>
<accession>A0A9P0B7L8</accession>